<gene>
    <name evidence="2" type="ORF">ElyMa_005132300</name>
</gene>
<evidence type="ECO:0000256" key="1">
    <source>
        <dbReference type="SAM" id="Phobius"/>
    </source>
</evidence>
<accession>A0AAV4JNC0</accession>
<evidence type="ECO:0000313" key="2">
    <source>
        <dbReference type="EMBL" id="GFS23413.1"/>
    </source>
</evidence>
<proteinExistence type="predicted"/>
<keyword evidence="1" id="KW-0812">Transmembrane</keyword>
<protein>
    <submittedName>
        <fullName evidence="2">Uncharacterized protein</fullName>
    </submittedName>
</protein>
<keyword evidence="1" id="KW-0472">Membrane</keyword>
<evidence type="ECO:0000313" key="3">
    <source>
        <dbReference type="Proteomes" id="UP000762676"/>
    </source>
</evidence>
<name>A0AAV4JNC0_9GAST</name>
<sequence>MFITIVIVVITIITFILIIIIIIIIIIVILPNMTIKNGQKKCLPSVNWYDICEIIRQYQASSSNESKPRKMTIINIRNEMNNNDVWSWVMRLLGKSIKHKFNDTVLS</sequence>
<feature type="transmembrane region" description="Helical" evidence="1">
    <location>
        <begin position="6"/>
        <end position="30"/>
    </location>
</feature>
<keyword evidence="3" id="KW-1185">Reference proteome</keyword>
<dbReference type="Proteomes" id="UP000762676">
    <property type="component" value="Unassembled WGS sequence"/>
</dbReference>
<keyword evidence="1" id="KW-1133">Transmembrane helix</keyword>
<organism evidence="2 3">
    <name type="scientific">Elysia marginata</name>
    <dbReference type="NCBI Taxonomy" id="1093978"/>
    <lineage>
        <taxon>Eukaryota</taxon>
        <taxon>Metazoa</taxon>
        <taxon>Spiralia</taxon>
        <taxon>Lophotrochozoa</taxon>
        <taxon>Mollusca</taxon>
        <taxon>Gastropoda</taxon>
        <taxon>Heterobranchia</taxon>
        <taxon>Euthyneura</taxon>
        <taxon>Panpulmonata</taxon>
        <taxon>Sacoglossa</taxon>
        <taxon>Placobranchoidea</taxon>
        <taxon>Plakobranchidae</taxon>
        <taxon>Elysia</taxon>
    </lineage>
</organism>
<reference evidence="2 3" key="1">
    <citation type="journal article" date="2021" name="Elife">
        <title>Chloroplast acquisition without the gene transfer in kleptoplastic sea slugs, Plakobranchus ocellatus.</title>
        <authorList>
            <person name="Maeda T."/>
            <person name="Takahashi S."/>
            <person name="Yoshida T."/>
            <person name="Shimamura S."/>
            <person name="Takaki Y."/>
            <person name="Nagai Y."/>
            <person name="Toyoda A."/>
            <person name="Suzuki Y."/>
            <person name="Arimoto A."/>
            <person name="Ishii H."/>
            <person name="Satoh N."/>
            <person name="Nishiyama T."/>
            <person name="Hasebe M."/>
            <person name="Maruyama T."/>
            <person name="Minagawa J."/>
            <person name="Obokata J."/>
            <person name="Shigenobu S."/>
        </authorList>
    </citation>
    <scope>NUCLEOTIDE SEQUENCE [LARGE SCALE GENOMIC DNA]</scope>
</reference>
<comment type="caution">
    <text evidence="2">The sequence shown here is derived from an EMBL/GenBank/DDBJ whole genome shotgun (WGS) entry which is preliminary data.</text>
</comment>
<dbReference type="EMBL" id="BMAT01010269">
    <property type="protein sequence ID" value="GFS23413.1"/>
    <property type="molecule type" value="Genomic_DNA"/>
</dbReference>
<dbReference type="AlphaFoldDB" id="A0AAV4JNC0"/>